<reference evidence="2 3" key="1">
    <citation type="submission" date="2021-06" db="EMBL/GenBank/DDBJ databases">
        <title>Enterococcus alishanensis sp. nov., a novel lactic acid bacterium isolated from fresh coffee beans.</title>
        <authorList>
            <person name="Chen Y.-S."/>
        </authorList>
    </citation>
    <scope>NUCLEOTIDE SEQUENCE [LARGE SCALE GENOMIC DNA]</scope>
    <source>
        <strain evidence="2 3">ALS3</strain>
    </source>
</reference>
<dbReference type="InterPro" id="IPR050066">
    <property type="entry name" value="UvrABC_protein_C"/>
</dbReference>
<dbReference type="Pfam" id="PF01541">
    <property type="entry name" value="GIY-YIG"/>
    <property type="match status" value="1"/>
</dbReference>
<dbReference type="Proteomes" id="UP000774130">
    <property type="component" value="Unassembled WGS sequence"/>
</dbReference>
<sequence>MLKEKVSRLPESPGVYFMKDNEGQTIYVGKAKNLKRRVASYFRNNKQHSKKVIRMVGQIDDFDFQLVDTEFDALILECQKIHQIRPHFNQRMNRYENYGFFQFLDEEPYLKVLNHWSNQGQIIGPFFKQAKMIEIKKILMSLYRLTGPLRFAKDIVNISSELTPEEEFTGRLTEISDAFKGRPEKVLQRIEDKIQRANHRQDFETAAIWWQNYLIIERFLRRNKQLILTLQGRFFIGLLAENNQYYCYLYSKGMILNRIVYKRRPTFEQMQKKLLHSIPKENRKNWLSKEHLDKEDADLFPIFFNYLNAHGTAQAIFVEEQPF</sequence>
<proteinExistence type="predicted"/>
<dbReference type="InterPro" id="IPR047296">
    <property type="entry name" value="GIY-YIG_UvrC_Cho"/>
</dbReference>
<organism evidence="2 3">
    <name type="scientific">Enterococcus alishanensis</name>
    <dbReference type="NCBI Taxonomy" id="1303817"/>
    <lineage>
        <taxon>Bacteria</taxon>
        <taxon>Bacillati</taxon>
        <taxon>Bacillota</taxon>
        <taxon>Bacilli</taxon>
        <taxon>Lactobacillales</taxon>
        <taxon>Enterococcaceae</taxon>
        <taxon>Enterococcus</taxon>
    </lineage>
</organism>
<name>A0ABS6TD55_9ENTE</name>
<accession>A0ABS6TD55</accession>
<feature type="domain" description="GIY-YIG" evidence="1">
    <location>
        <begin position="11"/>
        <end position="90"/>
    </location>
</feature>
<protein>
    <submittedName>
        <fullName evidence="2">GIY-YIG nuclease family protein</fullName>
    </submittedName>
</protein>
<dbReference type="InterPro" id="IPR000305">
    <property type="entry name" value="GIY-YIG_endonuc"/>
</dbReference>
<dbReference type="PANTHER" id="PTHR30562">
    <property type="entry name" value="UVRC/OXIDOREDUCTASE"/>
    <property type="match status" value="1"/>
</dbReference>
<keyword evidence="3" id="KW-1185">Reference proteome</keyword>
<dbReference type="CDD" id="cd10434">
    <property type="entry name" value="GIY-YIG_UvrC_Cho"/>
    <property type="match status" value="1"/>
</dbReference>
<evidence type="ECO:0000259" key="1">
    <source>
        <dbReference type="PROSITE" id="PS50164"/>
    </source>
</evidence>
<gene>
    <name evidence="2" type="ORF">KUA55_09275</name>
</gene>
<dbReference type="EMBL" id="JAHUZB010000003">
    <property type="protein sequence ID" value="MBV7390871.1"/>
    <property type="molecule type" value="Genomic_DNA"/>
</dbReference>
<dbReference type="PROSITE" id="PS50164">
    <property type="entry name" value="GIY_YIG"/>
    <property type="match status" value="1"/>
</dbReference>
<comment type="caution">
    <text evidence="2">The sequence shown here is derived from an EMBL/GenBank/DDBJ whole genome shotgun (WGS) entry which is preliminary data.</text>
</comment>
<dbReference type="SMART" id="SM00465">
    <property type="entry name" value="GIYc"/>
    <property type="match status" value="1"/>
</dbReference>
<dbReference type="PANTHER" id="PTHR30562:SF1">
    <property type="entry name" value="UVRABC SYSTEM PROTEIN C"/>
    <property type="match status" value="1"/>
</dbReference>
<evidence type="ECO:0000313" key="2">
    <source>
        <dbReference type="EMBL" id="MBV7390871.1"/>
    </source>
</evidence>
<evidence type="ECO:0000313" key="3">
    <source>
        <dbReference type="Proteomes" id="UP000774130"/>
    </source>
</evidence>